<sequence length="300" mass="33209">MRVGLIGLGKMGLNLGKNLIDHKHEVVAFDVNANVVEEIKKYGAKGVSSLKDLVLSLENPRILWMMVPHTVVDSVISEITPFLSKGDIVIDGGNSHYKESIRRYNELKEIGIHFMDAGTSGGVEGARNGACYMVGGDSEAWNIVEPLFRDTAVKNGYLYTGKAGSGHFLKMVHNGIEYGMMAAIGEGFEILEKSEFDYDYEKVARVWNNGSVIRSWLMELTERAFSKDAKLEEIKGIMYSSGEGKWTVETALDLQTATPVIAMSLLMRYRSLENDTFTGKVVAALRNEFGGHAVEKNEKK</sequence>
<dbReference type="Gene3D" id="3.40.50.720">
    <property type="entry name" value="NAD(P)-binding Rossmann-like Domain"/>
    <property type="match status" value="1"/>
</dbReference>
<dbReference type="RefSeq" id="WP_089096920.1">
    <property type="nucleotide sequence ID" value="NZ_NDYL01000001.1"/>
</dbReference>
<dbReference type="InterPro" id="IPR006183">
    <property type="entry name" value="Pgluconate_DH"/>
</dbReference>
<dbReference type="NCBIfam" id="TIGR00872">
    <property type="entry name" value="gnd_rel"/>
    <property type="match status" value="1"/>
</dbReference>
<dbReference type="Pfam" id="PF00393">
    <property type="entry name" value="6PGD"/>
    <property type="match status" value="1"/>
</dbReference>
<dbReference type="SMART" id="SM01350">
    <property type="entry name" value="6PGD"/>
    <property type="match status" value="1"/>
</dbReference>
<protein>
    <submittedName>
        <fullName evidence="5">6-phosphogluconate dehydrogenase (Decarboxylating)</fullName>
    </submittedName>
</protein>
<dbReference type="PANTHER" id="PTHR11811">
    <property type="entry name" value="6-PHOSPHOGLUCONATE DEHYDROGENASE"/>
    <property type="match status" value="1"/>
</dbReference>
<evidence type="ECO:0000313" key="5">
    <source>
        <dbReference type="EMBL" id="OXB94095.1"/>
    </source>
</evidence>
<comment type="caution">
    <text evidence="5">The sequence shown here is derived from an EMBL/GenBank/DDBJ whole genome shotgun (WGS) entry which is preliminary data.</text>
</comment>
<keyword evidence="6" id="KW-1185">Reference proteome</keyword>
<keyword evidence="3" id="KW-0311">Gluconate utilization</keyword>
<dbReference type="PRINTS" id="PR00076">
    <property type="entry name" value="6PGDHDRGNASE"/>
</dbReference>
<dbReference type="InterPro" id="IPR004849">
    <property type="entry name" value="6DGDH_YqeC"/>
</dbReference>
<dbReference type="Proteomes" id="UP000198394">
    <property type="component" value="Unassembled WGS sequence"/>
</dbReference>
<name>A0A226QNZ1_9BACL</name>
<comment type="similarity">
    <text evidence="1">Belongs to the 6-phosphogluconate dehydrogenase family.</text>
</comment>
<evidence type="ECO:0000259" key="4">
    <source>
        <dbReference type="SMART" id="SM01350"/>
    </source>
</evidence>
<gene>
    <name evidence="5" type="ORF">B9L23_04130</name>
</gene>
<dbReference type="AlphaFoldDB" id="A0A226QNZ1"/>
<evidence type="ECO:0000256" key="3">
    <source>
        <dbReference type="ARBA" id="ARBA00023064"/>
    </source>
</evidence>
<accession>A0A226QNZ1</accession>
<dbReference type="InterPro" id="IPR006115">
    <property type="entry name" value="6PGDH_NADP-bd"/>
</dbReference>
<reference evidence="5 6" key="1">
    <citation type="submission" date="2017-04" db="EMBL/GenBank/DDBJ databases">
        <title>The genome sequence of Parageobacillus galactosidasius DSM 18751.</title>
        <authorList>
            <person name="Ramaloko W.T."/>
            <person name="Koen N."/>
            <person name="Polliack S."/>
            <person name="Aliyu H."/>
            <person name="Lebre P."/>
            <person name="Mohr T."/>
            <person name="Oswald F."/>
            <person name="Zwick M."/>
            <person name="Neumann A."/>
            <person name="Syldatk C."/>
            <person name="Cowan D."/>
            <person name="De Maayer P."/>
        </authorList>
    </citation>
    <scope>NUCLEOTIDE SEQUENCE [LARGE SCALE GENOMIC DNA]</scope>
    <source>
        <strain evidence="5 6">DSM 18751</strain>
    </source>
</reference>
<dbReference type="SUPFAM" id="SSF51735">
    <property type="entry name" value="NAD(P)-binding Rossmann-fold domains"/>
    <property type="match status" value="1"/>
</dbReference>
<evidence type="ECO:0000313" key="6">
    <source>
        <dbReference type="Proteomes" id="UP000198394"/>
    </source>
</evidence>
<dbReference type="InterPro" id="IPR013328">
    <property type="entry name" value="6PGD_dom2"/>
</dbReference>
<dbReference type="GO" id="GO:0019521">
    <property type="term" value="P:D-gluconate metabolic process"/>
    <property type="evidence" value="ECO:0007669"/>
    <property type="project" value="UniProtKB-KW"/>
</dbReference>
<feature type="domain" description="6-phosphogluconate dehydrogenase C-terminal" evidence="4">
    <location>
        <begin position="166"/>
        <end position="300"/>
    </location>
</feature>
<dbReference type="EMBL" id="NDYL01000001">
    <property type="protein sequence ID" value="OXB94095.1"/>
    <property type="molecule type" value="Genomic_DNA"/>
</dbReference>
<dbReference type="NCBIfam" id="NF007161">
    <property type="entry name" value="PRK09599.1"/>
    <property type="match status" value="1"/>
</dbReference>
<dbReference type="InterPro" id="IPR008927">
    <property type="entry name" value="6-PGluconate_DH-like_C_sf"/>
</dbReference>
<dbReference type="InterPro" id="IPR006114">
    <property type="entry name" value="6PGDH_C"/>
</dbReference>
<dbReference type="GO" id="GO:0006098">
    <property type="term" value="P:pentose-phosphate shunt"/>
    <property type="evidence" value="ECO:0007669"/>
    <property type="project" value="InterPro"/>
</dbReference>
<proteinExistence type="inferred from homology"/>
<keyword evidence="2" id="KW-0560">Oxidoreductase</keyword>
<dbReference type="GO" id="GO:0050661">
    <property type="term" value="F:NADP binding"/>
    <property type="evidence" value="ECO:0007669"/>
    <property type="project" value="InterPro"/>
</dbReference>
<dbReference type="InterPro" id="IPR036291">
    <property type="entry name" value="NAD(P)-bd_dom_sf"/>
</dbReference>
<organism evidence="5 6">
    <name type="scientific">Parageobacillus galactosidasius</name>
    <dbReference type="NCBI Taxonomy" id="883812"/>
    <lineage>
        <taxon>Bacteria</taxon>
        <taxon>Bacillati</taxon>
        <taxon>Bacillota</taxon>
        <taxon>Bacilli</taxon>
        <taxon>Bacillales</taxon>
        <taxon>Anoxybacillaceae</taxon>
        <taxon>Parageobacillus</taxon>
    </lineage>
</organism>
<dbReference type="SUPFAM" id="SSF48179">
    <property type="entry name" value="6-phosphogluconate dehydrogenase C-terminal domain-like"/>
    <property type="match status" value="1"/>
</dbReference>
<dbReference type="Gene3D" id="1.10.1040.10">
    <property type="entry name" value="N-(1-d-carboxylethyl)-l-norvaline Dehydrogenase, domain 2"/>
    <property type="match status" value="1"/>
</dbReference>
<dbReference type="GO" id="GO:0004616">
    <property type="term" value="F:phosphogluconate dehydrogenase (decarboxylating) activity"/>
    <property type="evidence" value="ECO:0007669"/>
    <property type="project" value="InterPro"/>
</dbReference>
<evidence type="ECO:0000256" key="1">
    <source>
        <dbReference type="ARBA" id="ARBA00008419"/>
    </source>
</evidence>
<dbReference type="Pfam" id="PF03446">
    <property type="entry name" value="NAD_binding_2"/>
    <property type="match status" value="1"/>
</dbReference>
<evidence type="ECO:0000256" key="2">
    <source>
        <dbReference type="ARBA" id="ARBA00023002"/>
    </source>
</evidence>